<evidence type="ECO:0000313" key="2">
    <source>
        <dbReference type="Proteomes" id="UP001202328"/>
    </source>
</evidence>
<gene>
    <name evidence="1" type="ORF">MKW98_003560</name>
</gene>
<accession>A0AAD4TBB8</accession>
<dbReference type="AlphaFoldDB" id="A0AAD4TBB8"/>
<organism evidence="1 2">
    <name type="scientific">Papaver atlanticum</name>
    <dbReference type="NCBI Taxonomy" id="357466"/>
    <lineage>
        <taxon>Eukaryota</taxon>
        <taxon>Viridiplantae</taxon>
        <taxon>Streptophyta</taxon>
        <taxon>Embryophyta</taxon>
        <taxon>Tracheophyta</taxon>
        <taxon>Spermatophyta</taxon>
        <taxon>Magnoliopsida</taxon>
        <taxon>Ranunculales</taxon>
        <taxon>Papaveraceae</taxon>
        <taxon>Papaveroideae</taxon>
        <taxon>Papaver</taxon>
    </lineage>
</organism>
<evidence type="ECO:0000313" key="1">
    <source>
        <dbReference type="EMBL" id="KAI3946997.1"/>
    </source>
</evidence>
<keyword evidence="2" id="KW-1185">Reference proteome</keyword>
<sequence length="72" mass="8249">MMARPTKRMPGLDGSKSQNVQYLTKTALPKELHNRLGPWIFPGSRNNRNPRICTIEVDEISVDEPVELDVMR</sequence>
<dbReference type="EMBL" id="JAJJMB010003633">
    <property type="protein sequence ID" value="KAI3946997.1"/>
    <property type="molecule type" value="Genomic_DNA"/>
</dbReference>
<name>A0AAD4TBB8_9MAGN</name>
<proteinExistence type="predicted"/>
<dbReference type="Proteomes" id="UP001202328">
    <property type="component" value="Unassembled WGS sequence"/>
</dbReference>
<comment type="caution">
    <text evidence="1">The sequence shown here is derived from an EMBL/GenBank/DDBJ whole genome shotgun (WGS) entry which is preliminary data.</text>
</comment>
<protein>
    <submittedName>
        <fullName evidence="1">Uncharacterized protein</fullName>
    </submittedName>
</protein>
<reference evidence="1" key="1">
    <citation type="submission" date="2022-04" db="EMBL/GenBank/DDBJ databases">
        <title>A functionally conserved STORR gene fusion in Papaver species that diverged 16.8 million years ago.</title>
        <authorList>
            <person name="Catania T."/>
        </authorList>
    </citation>
    <scope>NUCLEOTIDE SEQUENCE</scope>
    <source>
        <strain evidence="1">S-188037</strain>
    </source>
</reference>